<keyword evidence="1" id="KW-0732">Signal</keyword>
<feature type="signal peptide" evidence="1">
    <location>
        <begin position="1"/>
        <end position="19"/>
    </location>
</feature>
<dbReference type="Proteomes" id="UP000194474">
    <property type="component" value="Unassembled WGS sequence"/>
</dbReference>
<dbReference type="AlphaFoldDB" id="A0A1Y6FAN7"/>
<keyword evidence="3" id="KW-1185">Reference proteome</keyword>
<name>A0A1Y6FAN7_9HYPH</name>
<gene>
    <name evidence="2" type="ORF">SAMN06295905_1974</name>
</gene>
<reference evidence="3" key="1">
    <citation type="submission" date="2017-04" db="EMBL/GenBank/DDBJ databases">
        <authorList>
            <person name="Varghese N."/>
            <person name="Submissions S."/>
        </authorList>
    </citation>
    <scope>NUCLEOTIDE SEQUENCE [LARGE SCALE GENOMIC DNA]</scope>
</reference>
<accession>A0A1Y6FAN7</accession>
<evidence type="ECO:0000313" key="2">
    <source>
        <dbReference type="EMBL" id="SMQ71988.1"/>
    </source>
</evidence>
<sequence length="160" mass="17809">MTRTLIILFAATCTTPALACNPGLFERVDQPVRDTADISFDVAEIQSTEGGEWKVWRDADGDTNEVARIDYGEMGRLETRMVVESTDAYAVLATRYGYAAPIYVEGAMTVRVETDIYMFCDGELLTPPEDFGLNEDYAKAAERARATFDAPEILEYLPAR</sequence>
<dbReference type="EMBL" id="FXWK01000001">
    <property type="protein sequence ID" value="SMQ71988.1"/>
    <property type="molecule type" value="Genomic_DNA"/>
</dbReference>
<dbReference type="OrthoDB" id="7064461at2"/>
<evidence type="ECO:0008006" key="4">
    <source>
        <dbReference type="Google" id="ProtNLM"/>
    </source>
</evidence>
<feature type="chain" id="PRO_5012147695" description="Lipoprotein" evidence="1">
    <location>
        <begin position="20"/>
        <end position="160"/>
    </location>
</feature>
<dbReference type="RefSeq" id="WP_086470243.1">
    <property type="nucleotide sequence ID" value="NZ_FXWK01000001.1"/>
</dbReference>
<protein>
    <recommendedName>
        <fullName evidence="4">Lipoprotein</fullName>
    </recommendedName>
</protein>
<proteinExistence type="predicted"/>
<organism evidence="2 3">
    <name type="scientific">Devosia lucknowensis</name>
    <dbReference type="NCBI Taxonomy" id="1096929"/>
    <lineage>
        <taxon>Bacteria</taxon>
        <taxon>Pseudomonadati</taxon>
        <taxon>Pseudomonadota</taxon>
        <taxon>Alphaproteobacteria</taxon>
        <taxon>Hyphomicrobiales</taxon>
        <taxon>Devosiaceae</taxon>
        <taxon>Devosia</taxon>
    </lineage>
</organism>
<evidence type="ECO:0000256" key="1">
    <source>
        <dbReference type="SAM" id="SignalP"/>
    </source>
</evidence>
<evidence type="ECO:0000313" key="3">
    <source>
        <dbReference type="Proteomes" id="UP000194474"/>
    </source>
</evidence>